<evidence type="ECO:0000256" key="2">
    <source>
        <dbReference type="ARBA" id="ARBA00022692"/>
    </source>
</evidence>
<feature type="transmembrane region" description="Helical" evidence="5">
    <location>
        <begin position="258"/>
        <end position="275"/>
    </location>
</feature>
<organism evidence="7 8">
    <name type="scientific">Flammeovirga pectinis</name>
    <dbReference type="NCBI Taxonomy" id="2494373"/>
    <lineage>
        <taxon>Bacteria</taxon>
        <taxon>Pseudomonadati</taxon>
        <taxon>Bacteroidota</taxon>
        <taxon>Cytophagia</taxon>
        <taxon>Cytophagales</taxon>
        <taxon>Flammeovirgaceae</taxon>
        <taxon>Flammeovirga</taxon>
    </lineage>
</organism>
<dbReference type="InterPro" id="IPR007016">
    <property type="entry name" value="O-antigen_ligase-rel_domated"/>
</dbReference>
<keyword evidence="4 5" id="KW-0472">Membrane</keyword>
<dbReference type="RefSeq" id="WP_126612145.1">
    <property type="nucleotide sequence ID" value="NZ_CP034562.1"/>
</dbReference>
<comment type="subcellular location">
    <subcellularLocation>
        <location evidence="1">Membrane</location>
        <topology evidence="1">Multi-pass membrane protein</topology>
    </subcellularLocation>
</comment>
<feature type="transmembrane region" description="Helical" evidence="5">
    <location>
        <begin position="214"/>
        <end position="246"/>
    </location>
</feature>
<feature type="domain" description="O-antigen ligase-related" evidence="6">
    <location>
        <begin position="216"/>
        <end position="364"/>
    </location>
</feature>
<evidence type="ECO:0000256" key="1">
    <source>
        <dbReference type="ARBA" id="ARBA00004141"/>
    </source>
</evidence>
<feature type="transmembrane region" description="Helical" evidence="5">
    <location>
        <begin position="383"/>
        <end position="402"/>
    </location>
</feature>
<feature type="transmembrane region" description="Helical" evidence="5">
    <location>
        <begin position="23"/>
        <end position="41"/>
    </location>
</feature>
<reference evidence="7 8" key="1">
    <citation type="submission" date="2018-12" db="EMBL/GenBank/DDBJ databases">
        <title>Flammeovirga pectinis sp. nov., isolated from the gut of the Korean scallop, Patinopecten yessoensis.</title>
        <authorList>
            <person name="Bae J.-W."/>
            <person name="Jeong Y.-S."/>
            <person name="Kang W."/>
        </authorList>
    </citation>
    <scope>NUCLEOTIDE SEQUENCE [LARGE SCALE GENOMIC DNA]</scope>
    <source>
        <strain evidence="7 8">L12M1</strain>
    </source>
</reference>
<dbReference type="AlphaFoldDB" id="A0A3Q9FK34"/>
<protein>
    <submittedName>
        <fullName evidence="7">Oligosaccharide repeat unit polymerase</fullName>
    </submittedName>
</protein>
<feature type="transmembrane region" description="Helical" evidence="5">
    <location>
        <begin position="115"/>
        <end position="134"/>
    </location>
</feature>
<gene>
    <name evidence="7" type="ORF">EI427_04680</name>
</gene>
<accession>A0A3Q9FK34</accession>
<feature type="transmembrane region" description="Helical" evidence="5">
    <location>
        <begin position="346"/>
        <end position="371"/>
    </location>
</feature>
<evidence type="ECO:0000256" key="5">
    <source>
        <dbReference type="SAM" id="Phobius"/>
    </source>
</evidence>
<keyword evidence="3 5" id="KW-1133">Transmembrane helix</keyword>
<dbReference type="Proteomes" id="UP000267268">
    <property type="component" value="Chromosome 1"/>
</dbReference>
<feature type="transmembrane region" description="Helical" evidence="5">
    <location>
        <begin position="146"/>
        <end position="167"/>
    </location>
</feature>
<evidence type="ECO:0000313" key="8">
    <source>
        <dbReference type="Proteomes" id="UP000267268"/>
    </source>
</evidence>
<evidence type="ECO:0000256" key="3">
    <source>
        <dbReference type="ARBA" id="ARBA00022989"/>
    </source>
</evidence>
<keyword evidence="8" id="KW-1185">Reference proteome</keyword>
<keyword evidence="2 5" id="KW-0812">Transmembrane</keyword>
<feature type="transmembrane region" description="Helical" evidence="5">
    <location>
        <begin position="83"/>
        <end position="103"/>
    </location>
</feature>
<proteinExistence type="predicted"/>
<dbReference type="Pfam" id="PF04932">
    <property type="entry name" value="Wzy_C"/>
    <property type="match status" value="1"/>
</dbReference>
<evidence type="ECO:0000256" key="4">
    <source>
        <dbReference type="ARBA" id="ARBA00023136"/>
    </source>
</evidence>
<evidence type="ECO:0000259" key="6">
    <source>
        <dbReference type="Pfam" id="PF04932"/>
    </source>
</evidence>
<feature type="transmembrane region" description="Helical" evidence="5">
    <location>
        <begin position="408"/>
        <end position="427"/>
    </location>
</feature>
<dbReference type="KEGG" id="fll:EI427_04680"/>
<feature type="transmembrane region" description="Helical" evidence="5">
    <location>
        <begin position="53"/>
        <end position="71"/>
    </location>
</feature>
<sequence>MNQILQIVSILILLSLTFKLKRLQLIYIAVLISTHFFGVLEKQDLLVNGKYNFINYISQIFIIIALTKNYILFDLKKKFNNNFTNVFILYFLFFGIQILSFILTLSGGFSFTQSLMPFLDFVTYIYIFPLFILFKKTEKQEVLFFLKLIIVLSIFNTGIFILNYLHFLNFYTSSKSMIIGNNIERSLEGFPFFFKFLFPILYINFRRRINLQNFILFAISIISIILTYTRSIIISYFIVILVFELISRKNKVNITHKLKFLIFILLGFVFLTTFFNKNINVVIERFSEGTSINNIQNLNSRSEVTIDRITLTLKENPLFGIGYISNNEAYKIPLKTDTFRVIHPDIFWPNLFVTTGLFGSIIFVFNMILLLRYFFFRRHSDMSMIIFLFIIFSLLLTFSSGGDLFKHSLNFVIIISLGMSYYDLNIFDNENKYFSIRK</sequence>
<evidence type="ECO:0000313" key="7">
    <source>
        <dbReference type="EMBL" id="AZQ61548.1"/>
    </source>
</evidence>
<dbReference type="EMBL" id="CP034562">
    <property type="protein sequence ID" value="AZQ61548.1"/>
    <property type="molecule type" value="Genomic_DNA"/>
</dbReference>
<dbReference type="GO" id="GO:0016020">
    <property type="term" value="C:membrane"/>
    <property type="evidence" value="ECO:0007669"/>
    <property type="project" value="UniProtKB-SubCell"/>
</dbReference>
<name>A0A3Q9FK34_9BACT</name>